<dbReference type="EMBL" id="CM004480">
    <property type="protein sequence ID" value="OCT67108.1"/>
    <property type="molecule type" value="Genomic_DNA"/>
</dbReference>
<feature type="non-terminal residue" evidence="1">
    <location>
        <position position="1"/>
    </location>
</feature>
<dbReference type="AlphaFoldDB" id="A0A974C5V3"/>
<proteinExistence type="predicted"/>
<protein>
    <submittedName>
        <fullName evidence="1">Uncharacterized protein</fullName>
    </submittedName>
</protein>
<accession>A0A974C5V3</accession>
<evidence type="ECO:0000313" key="2">
    <source>
        <dbReference type="Proteomes" id="UP000694892"/>
    </source>
</evidence>
<organism evidence="1 2">
    <name type="scientific">Xenopus laevis</name>
    <name type="common">African clawed frog</name>
    <dbReference type="NCBI Taxonomy" id="8355"/>
    <lineage>
        <taxon>Eukaryota</taxon>
        <taxon>Metazoa</taxon>
        <taxon>Chordata</taxon>
        <taxon>Craniata</taxon>
        <taxon>Vertebrata</taxon>
        <taxon>Euteleostomi</taxon>
        <taxon>Amphibia</taxon>
        <taxon>Batrachia</taxon>
        <taxon>Anura</taxon>
        <taxon>Pipoidea</taxon>
        <taxon>Pipidae</taxon>
        <taxon>Xenopodinae</taxon>
        <taxon>Xenopus</taxon>
        <taxon>Xenopus</taxon>
    </lineage>
</organism>
<evidence type="ECO:0000313" key="1">
    <source>
        <dbReference type="EMBL" id="OCT67108.1"/>
    </source>
</evidence>
<gene>
    <name evidence="1" type="ORF">XELAEV_18038390mg</name>
</gene>
<reference evidence="2" key="1">
    <citation type="journal article" date="2016" name="Nature">
        <title>Genome evolution in the allotetraploid frog Xenopus laevis.</title>
        <authorList>
            <person name="Session A.M."/>
            <person name="Uno Y."/>
            <person name="Kwon T."/>
            <person name="Chapman J.A."/>
            <person name="Toyoda A."/>
            <person name="Takahashi S."/>
            <person name="Fukui A."/>
            <person name="Hikosaka A."/>
            <person name="Suzuki A."/>
            <person name="Kondo M."/>
            <person name="van Heeringen S.J."/>
            <person name="Quigley I."/>
            <person name="Heinz S."/>
            <person name="Ogino H."/>
            <person name="Ochi H."/>
            <person name="Hellsten U."/>
            <person name="Lyons J.B."/>
            <person name="Simakov O."/>
            <person name="Putnam N."/>
            <person name="Stites J."/>
            <person name="Kuroki Y."/>
            <person name="Tanaka T."/>
            <person name="Michiue T."/>
            <person name="Watanabe M."/>
            <person name="Bogdanovic O."/>
            <person name="Lister R."/>
            <person name="Georgiou G."/>
            <person name="Paranjpe S.S."/>
            <person name="van Kruijsbergen I."/>
            <person name="Shu S."/>
            <person name="Carlson J."/>
            <person name="Kinoshita T."/>
            <person name="Ohta Y."/>
            <person name="Mawaribuchi S."/>
            <person name="Jenkins J."/>
            <person name="Grimwood J."/>
            <person name="Schmutz J."/>
            <person name="Mitros T."/>
            <person name="Mozaffari S.V."/>
            <person name="Suzuki Y."/>
            <person name="Haramoto Y."/>
            <person name="Yamamoto T.S."/>
            <person name="Takagi C."/>
            <person name="Heald R."/>
            <person name="Miller K."/>
            <person name="Haudenschild C."/>
            <person name="Kitzman J."/>
            <person name="Nakayama T."/>
            <person name="Izutsu Y."/>
            <person name="Robert J."/>
            <person name="Fortriede J."/>
            <person name="Burns K."/>
            <person name="Lotay V."/>
            <person name="Karimi K."/>
            <person name="Yasuoka Y."/>
            <person name="Dichmann D.S."/>
            <person name="Flajnik M.F."/>
            <person name="Houston D.W."/>
            <person name="Shendure J."/>
            <person name="DuPasquier L."/>
            <person name="Vize P.D."/>
            <person name="Zorn A.M."/>
            <person name="Ito M."/>
            <person name="Marcotte E.M."/>
            <person name="Wallingford J.B."/>
            <person name="Ito Y."/>
            <person name="Asashima M."/>
            <person name="Ueno N."/>
            <person name="Matsuda Y."/>
            <person name="Veenstra G.J."/>
            <person name="Fujiyama A."/>
            <person name="Harland R.M."/>
            <person name="Taira M."/>
            <person name="Rokhsar D.S."/>
        </authorList>
    </citation>
    <scope>NUCLEOTIDE SEQUENCE [LARGE SCALE GENOMIC DNA]</scope>
    <source>
        <strain evidence="2">J</strain>
    </source>
</reference>
<sequence>TLECTDCLIHTVPVGKNVVIWAQVPTSEILFILSQSSLMFEFHNGNALRKCPKCVYENSSAILRDIQLNESGIYIIKVGFTRCICINLTVTSK</sequence>
<dbReference type="Proteomes" id="UP000694892">
    <property type="component" value="Chromosome 8L"/>
</dbReference>
<name>A0A974C5V3_XENLA</name>